<evidence type="ECO:0000313" key="2">
    <source>
        <dbReference type="Proteomes" id="UP000683925"/>
    </source>
</evidence>
<keyword evidence="2" id="KW-1185">Reference proteome</keyword>
<sequence length="175" mass="20316">MLSKLYITDQEAKSSRGISSIKIFVQAQFKLASFRLRFQSDFLSAMEILIMIEVIVKEKSINTINQILKFIFLQAIAKYFSKNKKFGLIKQPQKLFHNSKSQNLVFQAKNLVLTPANLVSQTQAHPLNIFYAKLHRLNIHVVWQINQPINTLTKCLPIRLRYEHDSVIDVDILML</sequence>
<accession>A0A8S1UQY9</accession>
<protein>
    <submittedName>
        <fullName evidence="1">Uncharacterized protein</fullName>
    </submittedName>
</protein>
<dbReference type="Proteomes" id="UP000683925">
    <property type="component" value="Unassembled WGS sequence"/>
</dbReference>
<name>A0A8S1UQY9_PAROT</name>
<gene>
    <name evidence="1" type="ORF">POCTA_138.1.T0450277</name>
</gene>
<reference evidence="1" key="1">
    <citation type="submission" date="2021-01" db="EMBL/GenBank/DDBJ databases">
        <authorList>
            <consortium name="Genoscope - CEA"/>
            <person name="William W."/>
        </authorList>
    </citation>
    <scope>NUCLEOTIDE SEQUENCE</scope>
</reference>
<comment type="caution">
    <text evidence="1">The sequence shown here is derived from an EMBL/GenBank/DDBJ whole genome shotgun (WGS) entry which is preliminary data.</text>
</comment>
<dbReference type="AlphaFoldDB" id="A0A8S1UQY9"/>
<dbReference type="EMBL" id="CAJJDP010000045">
    <property type="protein sequence ID" value="CAD8164876.1"/>
    <property type="molecule type" value="Genomic_DNA"/>
</dbReference>
<evidence type="ECO:0000313" key="1">
    <source>
        <dbReference type="EMBL" id="CAD8164876.1"/>
    </source>
</evidence>
<organism evidence="1 2">
    <name type="scientific">Paramecium octaurelia</name>
    <dbReference type="NCBI Taxonomy" id="43137"/>
    <lineage>
        <taxon>Eukaryota</taxon>
        <taxon>Sar</taxon>
        <taxon>Alveolata</taxon>
        <taxon>Ciliophora</taxon>
        <taxon>Intramacronucleata</taxon>
        <taxon>Oligohymenophorea</taxon>
        <taxon>Peniculida</taxon>
        <taxon>Parameciidae</taxon>
        <taxon>Paramecium</taxon>
    </lineage>
</organism>
<proteinExistence type="predicted"/>